<evidence type="ECO:0000313" key="6">
    <source>
        <dbReference type="Proteomes" id="UP001212498"/>
    </source>
</evidence>
<dbReference type="SMART" id="SM00354">
    <property type="entry name" value="HTH_LACI"/>
    <property type="match status" value="1"/>
</dbReference>
<dbReference type="CDD" id="cd06267">
    <property type="entry name" value="PBP1_LacI_sugar_binding-like"/>
    <property type="match status" value="1"/>
</dbReference>
<dbReference type="SUPFAM" id="SSF53822">
    <property type="entry name" value="Periplasmic binding protein-like I"/>
    <property type="match status" value="1"/>
</dbReference>
<reference evidence="5 6" key="1">
    <citation type="submission" date="2022-11" db="EMBL/GenBank/DDBJ databases">
        <title>Nonomuraea corallina sp. nov., a new species of the genus Nonomuraea isolated from sea side sediment in Thai sea.</title>
        <authorList>
            <person name="Ngamcharungchit C."/>
            <person name="Matsumoto A."/>
            <person name="Suriyachadkun C."/>
            <person name="Panbangred W."/>
            <person name="Inahashi Y."/>
            <person name="Intra B."/>
        </authorList>
    </citation>
    <scope>NUCLEOTIDE SEQUENCE [LARGE SCALE GENOMIC DNA]</scope>
    <source>
        <strain evidence="5 6">DSM 43553</strain>
    </source>
</reference>
<dbReference type="Proteomes" id="UP001212498">
    <property type="component" value="Unassembled WGS sequence"/>
</dbReference>
<dbReference type="InterPro" id="IPR028082">
    <property type="entry name" value="Peripla_BP_I"/>
</dbReference>
<dbReference type="Pfam" id="PF00356">
    <property type="entry name" value="LacI"/>
    <property type="match status" value="1"/>
</dbReference>
<evidence type="ECO:0000313" key="5">
    <source>
        <dbReference type="EMBL" id="MDA0642400.1"/>
    </source>
</evidence>
<dbReference type="PROSITE" id="PS00356">
    <property type="entry name" value="HTH_LACI_1"/>
    <property type="match status" value="1"/>
</dbReference>
<dbReference type="Gene3D" id="3.40.50.2300">
    <property type="match status" value="2"/>
</dbReference>
<sequence length="339" mass="35637">MPHAARRTVTLRDVAAAAGVSVATASRVLGGSSRAVAPEYERRVLAAAEALRYTADAAARAMRRGSEAITLVTDDLTTPAMGVVVSAMERQARMTGVFVTVSATHGALERQLETVRLLRALRPRALVLTSSRFRANALDDRLTDELRAYERAGGRVVIVGVTDRAFDSIAFDDHGAGRVMGTHLAMTGHRRVAILAGPEDRANFAARVAGCAEGLRRGGVPARQVRVVPCEAGRDGGYAAVRRLIRSGPPDAVAAVSDVLAIGALAALREAGVPVPAEVSVAGIDDIQLAEDVTPRLTTVALPLAHVGAEAIRLALRETPEPEHLTVQGTLVIRGTTRP</sequence>
<dbReference type="PANTHER" id="PTHR30146">
    <property type="entry name" value="LACI-RELATED TRANSCRIPTIONAL REPRESSOR"/>
    <property type="match status" value="1"/>
</dbReference>
<dbReference type="Gene3D" id="1.10.260.40">
    <property type="entry name" value="lambda repressor-like DNA-binding domains"/>
    <property type="match status" value="1"/>
</dbReference>
<keyword evidence="1" id="KW-0805">Transcription regulation</keyword>
<evidence type="ECO:0000259" key="4">
    <source>
        <dbReference type="PROSITE" id="PS50932"/>
    </source>
</evidence>
<dbReference type="PROSITE" id="PS50932">
    <property type="entry name" value="HTH_LACI_2"/>
    <property type="match status" value="1"/>
</dbReference>
<keyword evidence="2 5" id="KW-0238">DNA-binding</keyword>
<keyword evidence="3" id="KW-0804">Transcription</keyword>
<dbReference type="InterPro" id="IPR046335">
    <property type="entry name" value="LacI/GalR-like_sensor"/>
</dbReference>
<dbReference type="InterPro" id="IPR010982">
    <property type="entry name" value="Lambda_DNA-bd_dom_sf"/>
</dbReference>
<dbReference type="PANTHER" id="PTHR30146:SF153">
    <property type="entry name" value="LACTOSE OPERON REPRESSOR"/>
    <property type="match status" value="1"/>
</dbReference>
<dbReference type="InterPro" id="IPR000843">
    <property type="entry name" value="HTH_LacI"/>
</dbReference>
<accession>A0ABT4SZ84</accession>
<evidence type="ECO:0000256" key="3">
    <source>
        <dbReference type="ARBA" id="ARBA00023163"/>
    </source>
</evidence>
<protein>
    <submittedName>
        <fullName evidence="5">LacI family DNA-binding transcriptional regulator</fullName>
    </submittedName>
</protein>
<organism evidence="5 6">
    <name type="scientific">Nonomuraea ferruginea</name>
    <dbReference type="NCBI Taxonomy" id="46174"/>
    <lineage>
        <taxon>Bacteria</taxon>
        <taxon>Bacillati</taxon>
        <taxon>Actinomycetota</taxon>
        <taxon>Actinomycetes</taxon>
        <taxon>Streptosporangiales</taxon>
        <taxon>Streptosporangiaceae</taxon>
        <taxon>Nonomuraea</taxon>
    </lineage>
</organism>
<name>A0ABT4SZ84_9ACTN</name>
<dbReference type="SUPFAM" id="SSF47413">
    <property type="entry name" value="lambda repressor-like DNA-binding domains"/>
    <property type="match status" value="1"/>
</dbReference>
<dbReference type="EMBL" id="JAPNUD010000041">
    <property type="protein sequence ID" value="MDA0642400.1"/>
    <property type="molecule type" value="Genomic_DNA"/>
</dbReference>
<gene>
    <name evidence="5" type="ORF">OUY24_17330</name>
</gene>
<keyword evidence="6" id="KW-1185">Reference proteome</keyword>
<comment type="caution">
    <text evidence="5">The sequence shown here is derived from an EMBL/GenBank/DDBJ whole genome shotgun (WGS) entry which is preliminary data.</text>
</comment>
<evidence type="ECO:0000256" key="2">
    <source>
        <dbReference type="ARBA" id="ARBA00023125"/>
    </source>
</evidence>
<feature type="domain" description="HTH lacI-type" evidence="4">
    <location>
        <begin position="9"/>
        <end position="64"/>
    </location>
</feature>
<proteinExistence type="predicted"/>
<dbReference type="RefSeq" id="WP_148033309.1">
    <property type="nucleotide sequence ID" value="NZ_BAABFD010000007.1"/>
</dbReference>
<dbReference type="GO" id="GO:0003677">
    <property type="term" value="F:DNA binding"/>
    <property type="evidence" value="ECO:0007669"/>
    <property type="project" value="UniProtKB-KW"/>
</dbReference>
<evidence type="ECO:0000256" key="1">
    <source>
        <dbReference type="ARBA" id="ARBA00023015"/>
    </source>
</evidence>
<dbReference type="Pfam" id="PF13377">
    <property type="entry name" value="Peripla_BP_3"/>
    <property type="match status" value="1"/>
</dbReference>